<evidence type="ECO:0000256" key="1">
    <source>
        <dbReference type="SAM" id="MobiDB-lite"/>
    </source>
</evidence>
<reference evidence="2" key="1">
    <citation type="submission" date="2015-04" db="EMBL/GenBank/DDBJ databases">
        <authorList>
            <person name="Syromyatnikov M.Y."/>
            <person name="Popov V.N."/>
        </authorList>
    </citation>
    <scope>NUCLEOTIDE SEQUENCE</scope>
    <source>
        <strain evidence="2">MO-1</strain>
    </source>
</reference>
<name>A0A1S7LMZ9_MAGMO</name>
<dbReference type="SUPFAM" id="SSF51120">
    <property type="entry name" value="beta-Roll"/>
    <property type="match status" value="1"/>
</dbReference>
<protein>
    <submittedName>
        <fullName evidence="2">Hemolysin-type calcium-binding region</fullName>
    </submittedName>
</protein>
<feature type="region of interest" description="Disordered" evidence="1">
    <location>
        <begin position="2468"/>
        <end position="2494"/>
    </location>
</feature>
<sequence length="3244" mass="332676">MDGSESINAVTITGIPDGAELQLEDGTSINVSGDSAEIPMSAITSTGESSYTIAGLEVKAPADSNENFTLGVDITTTDSNGETTVSTLDSGSISVEVASVADGSEVVANDVTANEDDASVALDIGATLLDTDGSESIASVIIEGVPDTVQLSAGTDNNDGTWTLAASDLEGLTATVDPNASGTFEMKVIANTVDSDGDSGGDDTISNEGSFTLTVTPDADEVTFTAGSAAGDEDSWIDVNSSFSLQDLDGSENVTAVTLNDIPSGAELQVDGSAIAINNGSATIATSHLSEDGNGNYQIDGLQIKAPADSNVDFDLGIDVTVTDTADGMSSTQVTGGTIGVTVTGVVDEINFAANATGGTEDQTITLDLSGGLTDTDGSESFTVELTGVPDGASLSAGTDNGGGSWTITSTVDSPVDLSSVELSGLADNYSGSFDLGATWTVTDYAEDGSGGYTTTVDDTATGSVNFTVTVDAVADQVDISTGSASGDEDSWISIDSPSFELQDTDGGNEAVSAVTLSGIPDGAELRIADASEPGGYYSVTVTGGEADIPLEYLAESGGSYEIEGLEIQAPDDSNVNFAFGVHVTTTDDSSSATTDSSVDVTVASVADDPNLTAGNVSGDEGTTINLDIASTLNDTDDSEEITHVEISGVPSGVTLSDGTTDGSGTWTVDVADLPTLQAEVGSDFSGVFDLSVTSYVTDTDSDAGGDDSVTEADSFKLTINPEADGVTITDGSASGAEDSWIAVNEPTFQLNDSDGSESIHSVTLTDLPSGAELQLSGGTAISVNGSGEATIPSSAIVGTGTDGEYTIQGLEVKAPEDSNVNFTMGVSVVTIDDNGTTTDLSSADVGSIAVTVSSVADAPDVTANDVTAAEDTTTVTLDLSSAVTDSDGSESITGVTISGVPSGVTLSEGSDQGGGVWALEIGDLAGLEANIPENLNGTFDMTVTATVLDTDLDAGGNDTTTGSDTFTLTLTADVDGVTIVDGSASGLEDQWISVTEPTFTLSDSAGEEISAVTISGIPDGTELKLEDGTTLTVTDGEATIPSSAIVTTGTDGQYTIDGLMVKAPEDSNVDFDLSVNVTTADGEGALATTATDTGTISVTVTGVADDPNFSATDATGTEDQAITLNLAGELGDTDGSETLVVTITGVPDGANLSAGTDQGGGTWVITSTADAPVDLSAVQLTDLADDYSGQFNLGASWSLTDYQEDGAGGFTTTVDDSLSGSTTFSVTVDPDADEVSVTASAAGAEDQWIDITSQFTVGDTDGSESIGSVTFSDIPDGASLQLSDGTAITVTDGVATIPASAIVDNSNGTFDVTGLQIQAPEHSNVDMDLSLNVTVVDDNGITQDTVTSSHTVTVDVEGIADGVDNLGVAQSTVEIEEDKSFYLHDSNSGPGLSSDLIDTDGSEKIFYKISVESDDGNDSAWLQVKVDGDWETQSQTDDVWTISGEDVDAGNVRMGAGSHADEDFTVNVDAYTVDIDETDGGIDDTSAIASTSFSVDVDSNADEANIWIKASGTEDQSITIQNSIQLYDADGSESLDGPIIITMDPDQGSLSIVEAGNEGLITETATAGVYEVDQAALTATKFGTDDNGDSYAYKWSIAGLTLDPAENSADNVSLNFLTKQVEETDDGNGKATEYTSKDYTVAVKADVDGATLDTPDAIGLEDSAIALDPTIALGADQDGSETVYGDVVITSTEPGAVGAEMVLDGFAIKSSTTKSVSKEMVDGELVTNVDYTTTWKVPADRLTAETNGDGDTTGWSFDNLTITPPDDSDADFDLEFALTIKDDDVDSGGDSYSSTISASMNVQVDAVADAPDLDVRSSRGQEDSDINLNIELTLNDTDGSETTYVTISDVPTGAVISAGTQLDANTWQVDAEDLTDLTIRPPAESNEEMNLTVTATSVESNPTTGADNASDGGEVDTAFATTASQTFTVRVLGVADEVEMEGLTASGVEDAPLAGAPDGAIQLDLTGITLGDDDFDNSEQLSVVISNIPDGVKLWASEDNPDALSYMGGGKWGVNVDNLDDVHVIPVGDFGGEFSMDVTAVSTERSFKVDDDGNFILEDGEKVIATGGDQSISVEQLTVTVEPDADQANINITATGYEDAEGGIDLNISPSVTDTDGSESVNSITVSGIPGDVELYKDGVLQVADGSGNYQFDPDDIDALTLVTPLHSNEDFTIDVSAETIDSNGDTATRTESHNVDVIGVADGVENLVAGQQEDPTSLVLEIAKGTNSPHAGGFEIVVVDDDGNSQTFGPYQTDLFHNNGNDSWESLEINDIDFSNIDPNNITFQGTSNQSNILIKGVTIAGNSFDPTEGSGDFSVNGDSNGDDYVRMSGNGKECTLDTSSTDFDDLPISNTVTTDGVHQIPLEIQSDMIDLDGSESRYYIVENVPNGAFLAAGVDGDGDIVHTAINAGDGMWIVQEGDLADLHLVPQEGLADEATFSIGVRAVTVENDGDIDYSNPVTVTFTVDTDLDQSSNPGPGNGHPNSDVGDGGVAVDGVTLTSGGQGDEDSAINMGINSTQLDNDGSEVTTFVIADDDLPPGADLSAGLYNPLNSTWVFTSDEIADLNITPPENFSGEMNIDMEAFTVEVNGDEMVQPHTVTVDVDAVTDGPNISISSASGLEDSTIDLDVAINLPDSDGSESLTGAVIVTGVPAGAVLALDGIQINSSVNGDGDTVWEIPQADLASSGGSSWTIPGLTITPATDDSDNFDLTISVTGGEGGAGDAADVTVSSTVNVDVQADADEVILTVQDQVDSGIEDNAFALQGLSATLDGTGSETVNIVITGHPEGTVFSHGFNNGDGTWSVSPDDLGNLELVPPNDFSGSMSLQLNAYALDRDGDTGDIDIQHNSSAEFTVSFEADADLFNVSTENAEGIENSPIALNLSASSMDNYDGASEGMVITLDGFPAGSELSAGTSTDGGETWTLTGDQLNGLNFTPPTDYNGELDITMTLESDQNNVEVVSKSFDFTISVDDRPTVTMDEPSTLEAIDDGVVDIGSHISLSDTDSTNMTGATVAIASGAEAGDSFSLEGFTTSSFTIDGVETTFIDGTNIEVTGGGIVGDGDLVLSGTDSLKNYEEVLQAVKLNVDEEGTRDIEVTVTDEEGGVSEIGSFQAEITEGTDGADNITGTAGDDTYVMTDGADNINAGAGDDLFIFGMNEGSDFISGGAGYTDVIRMDGMTDDPTINLDAVDNWTIETDASYSIESNVNIDGNLFDQLTFDDGDAAGTITLEDGSELQFDGVDQIVW</sequence>
<organism evidence="2">
    <name type="scientific">Magnetococcus massalia (strain MO-1)</name>
    <dbReference type="NCBI Taxonomy" id="451514"/>
    <lineage>
        <taxon>Bacteria</taxon>
        <taxon>Pseudomonadati</taxon>
        <taxon>Pseudomonadota</taxon>
        <taxon>Magnetococcia</taxon>
        <taxon>Magnetococcales</taxon>
        <taxon>Magnetococcaceae</taxon>
        <taxon>Magnetococcus</taxon>
    </lineage>
</organism>
<proteinExistence type="predicted"/>
<dbReference type="InterPro" id="IPR011049">
    <property type="entry name" value="Serralysin-like_metalloprot_C"/>
</dbReference>
<evidence type="ECO:0000313" key="2">
    <source>
        <dbReference type="EMBL" id="CRH08285.1"/>
    </source>
</evidence>
<accession>A0A1S7LMZ9</accession>
<dbReference type="EMBL" id="LO017727">
    <property type="protein sequence ID" value="CRH08285.1"/>
    <property type="molecule type" value="Genomic_DNA"/>
</dbReference>
<gene>
    <name evidence="2" type="ORF">MAGMO_4157</name>
</gene>